<dbReference type="Proteomes" id="UP001066276">
    <property type="component" value="Chromosome 4_2"/>
</dbReference>
<comment type="caution">
    <text evidence="2">The sequence shown here is derived from an EMBL/GenBank/DDBJ whole genome shotgun (WGS) entry which is preliminary data.</text>
</comment>
<proteinExistence type="predicted"/>
<feature type="compositionally biased region" description="Basic and acidic residues" evidence="1">
    <location>
        <begin position="145"/>
        <end position="156"/>
    </location>
</feature>
<feature type="region of interest" description="Disordered" evidence="1">
    <location>
        <begin position="1"/>
        <end position="185"/>
    </location>
</feature>
<protein>
    <submittedName>
        <fullName evidence="2">Uncharacterized protein</fullName>
    </submittedName>
</protein>
<accession>A0AAV7SAM0</accession>
<feature type="compositionally biased region" description="Basic residues" evidence="1">
    <location>
        <begin position="105"/>
        <end position="115"/>
    </location>
</feature>
<gene>
    <name evidence="2" type="ORF">NDU88_001707</name>
</gene>
<keyword evidence="3" id="KW-1185">Reference proteome</keyword>
<feature type="compositionally biased region" description="Pro residues" evidence="1">
    <location>
        <begin position="122"/>
        <end position="133"/>
    </location>
</feature>
<name>A0AAV7SAM0_PLEWA</name>
<organism evidence="2 3">
    <name type="scientific">Pleurodeles waltl</name>
    <name type="common">Iberian ribbed newt</name>
    <dbReference type="NCBI Taxonomy" id="8319"/>
    <lineage>
        <taxon>Eukaryota</taxon>
        <taxon>Metazoa</taxon>
        <taxon>Chordata</taxon>
        <taxon>Craniata</taxon>
        <taxon>Vertebrata</taxon>
        <taxon>Euteleostomi</taxon>
        <taxon>Amphibia</taxon>
        <taxon>Batrachia</taxon>
        <taxon>Caudata</taxon>
        <taxon>Salamandroidea</taxon>
        <taxon>Salamandridae</taxon>
        <taxon>Pleurodelinae</taxon>
        <taxon>Pleurodeles</taxon>
    </lineage>
</organism>
<evidence type="ECO:0000256" key="1">
    <source>
        <dbReference type="SAM" id="MobiDB-lite"/>
    </source>
</evidence>
<dbReference type="AlphaFoldDB" id="A0AAV7SAM0"/>
<dbReference type="EMBL" id="JANPWB010000008">
    <property type="protein sequence ID" value="KAJ1161220.1"/>
    <property type="molecule type" value="Genomic_DNA"/>
</dbReference>
<evidence type="ECO:0000313" key="2">
    <source>
        <dbReference type="EMBL" id="KAJ1161220.1"/>
    </source>
</evidence>
<reference evidence="2" key="1">
    <citation type="journal article" date="2022" name="bioRxiv">
        <title>Sequencing and chromosome-scale assembly of the giantPleurodeles waltlgenome.</title>
        <authorList>
            <person name="Brown T."/>
            <person name="Elewa A."/>
            <person name="Iarovenko S."/>
            <person name="Subramanian E."/>
            <person name="Araus A.J."/>
            <person name="Petzold A."/>
            <person name="Susuki M."/>
            <person name="Suzuki K.-i.T."/>
            <person name="Hayashi T."/>
            <person name="Toyoda A."/>
            <person name="Oliveira C."/>
            <person name="Osipova E."/>
            <person name="Leigh N.D."/>
            <person name="Simon A."/>
            <person name="Yun M.H."/>
        </authorList>
    </citation>
    <scope>NUCLEOTIDE SEQUENCE</scope>
    <source>
        <strain evidence="2">20211129_DDA</strain>
        <tissue evidence="2">Liver</tissue>
    </source>
</reference>
<evidence type="ECO:0000313" key="3">
    <source>
        <dbReference type="Proteomes" id="UP001066276"/>
    </source>
</evidence>
<sequence length="185" mass="20290">MGRNHMPLRREARGLPFRPRGGVEHQRSPARLPRPLTSGRQPPQGARGLRNPPMQPPRCASSTDPTALPRSRGVDHRQRKAGRGQPYHPSSRGSAFTPGCSHAKSVGRRQAHHSSRGSCRPRGPPCLRPPPQAAAPQSQGAADFDPGRRSWQEKCQRIAPAQRSITKWQPFAGRPSHAPPFIGPH</sequence>